<dbReference type="Pfam" id="PF05685">
    <property type="entry name" value="Uma2"/>
    <property type="match status" value="1"/>
</dbReference>
<keyword evidence="2" id="KW-0540">Nuclease</keyword>
<name>A0A927B2H1_9BACT</name>
<dbReference type="CDD" id="cd06260">
    <property type="entry name" value="DUF820-like"/>
    <property type="match status" value="1"/>
</dbReference>
<feature type="domain" description="Putative restriction endonuclease" evidence="1">
    <location>
        <begin position="13"/>
        <end position="173"/>
    </location>
</feature>
<evidence type="ECO:0000313" key="2">
    <source>
        <dbReference type="EMBL" id="MBD2754198.1"/>
    </source>
</evidence>
<evidence type="ECO:0000313" key="3">
    <source>
        <dbReference type="Proteomes" id="UP000653797"/>
    </source>
</evidence>
<dbReference type="EMBL" id="JACXAA010000005">
    <property type="protein sequence ID" value="MBD2754198.1"/>
    <property type="molecule type" value="Genomic_DNA"/>
</dbReference>
<organism evidence="2 3">
    <name type="scientific">Spirosoma validum</name>
    <dbReference type="NCBI Taxonomy" id="2771355"/>
    <lineage>
        <taxon>Bacteria</taxon>
        <taxon>Pseudomonadati</taxon>
        <taxon>Bacteroidota</taxon>
        <taxon>Cytophagia</taxon>
        <taxon>Cytophagales</taxon>
        <taxon>Cytophagaceae</taxon>
        <taxon>Spirosoma</taxon>
    </lineage>
</organism>
<evidence type="ECO:0000259" key="1">
    <source>
        <dbReference type="Pfam" id="PF05685"/>
    </source>
</evidence>
<dbReference type="Gene3D" id="3.90.1570.10">
    <property type="entry name" value="tt1808, chain A"/>
    <property type="match status" value="1"/>
</dbReference>
<reference evidence="2" key="1">
    <citation type="submission" date="2020-09" db="EMBL/GenBank/DDBJ databases">
        <authorList>
            <person name="Kim M.K."/>
        </authorList>
    </citation>
    <scope>NUCLEOTIDE SEQUENCE</scope>
    <source>
        <strain evidence="2">BT704</strain>
    </source>
</reference>
<accession>A0A927B2H1</accession>
<dbReference type="PANTHER" id="PTHR36558">
    <property type="entry name" value="GLR1098 PROTEIN"/>
    <property type="match status" value="1"/>
</dbReference>
<dbReference type="InterPro" id="IPR011335">
    <property type="entry name" value="Restrct_endonuc-II-like"/>
</dbReference>
<dbReference type="AlphaFoldDB" id="A0A927B2H1"/>
<dbReference type="InterPro" id="IPR012296">
    <property type="entry name" value="Nuclease_put_TT1808"/>
</dbReference>
<comment type="caution">
    <text evidence="2">The sequence shown here is derived from an EMBL/GenBank/DDBJ whole genome shotgun (WGS) entry which is preliminary data.</text>
</comment>
<dbReference type="GO" id="GO:0004519">
    <property type="term" value="F:endonuclease activity"/>
    <property type="evidence" value="ECO:0007669"/>
    <property type="project" value="UniProtKB-KW"/>
</dbReference>
<dbReference type="RefSeq" id="WP_191039840.1">
    <property type="nucleotide sequence ID" value="NZ_JACXAA010000005.1"/>
</dbReference>
<protein>
    <submittedName>
        <fullName evidence="2">Uma2 family endonuclease</fullName>
    </submittedName>
</protein>
<dbReference type="InterPro" id="IPR008538">
    <property type="entry name" value="Uma2"/>
</dbReference>
<keyword evidence="2" id="KW-0255">Endonuclease</keyword>
<proteinExistence type="predicted"/>
<gene>
    <name evidence="2" type="ORF">IC230_14920</name>
</gene>
<dbReference type="SUPFAM" id="SSF52980">
    <property type="entry name" value="Restriction endonuclease-like"/>
    <property type="match status" value="1"/>
</dbReference>
<dbReference type="Proteomes" id="UP000653797">
    <property type="component" value="Unassembled WGS sequence"/>
</dbReference>
<keyword evidence="3" id="KW-1185">Reference proteome</keyword>
<keyword evidence="2" id="KW-0378">Hydrolase</keyword>
<dbReference type="PANTHER" id="PTHR36558:SF1">
    <property type="entry name" value="RESTRICTION ENDONUCLEASE DOMAIN-CONTAINING PROTEIN-RELATED"/>
    <property type="match status" value="1"/>
</dbReference>
<sequence length="187" mass="21508">MIAEEIQKRIYTVEEYLELEKSSEVKHEFVDGIIIEMPGEPKKANKIAGNIYMTLRLGVKGKSFEVYNHDLKLLTIPGRKYRYPDIMVAPADDNDDDTHVVNRAVVTVEVTSENSSGVDHDEKFHEYIGMPSVECYLIVSQAEWLIEVYQRTGTKWEYAFYTELIESFEIRALGITMKVSDVYEGLV</sequence>